<comment type="subcellular location">
    <subcellularLocation>
        <location evidence="1 7">Cell membrane</location>
        <topology evidence="1 7">Multi-pass membrane protein</topology>
    </subcellularLocation>
</comment>
<dbReference type="SUPFAM" id="SSF161098">
    <property type="entry name" value="MetI-like"/>
    <property type="match status" value="1"/>
</dbReference>
<evidence type="ECO:0000256" key="5">
    <source>
        <dbReference type="ARBA" id="ARBA00022989"/>
    </source>
</evidence>
<evidence type="ECO:0000256" key="1">
    <source>
        <dbReference type="ARBA" id="ARBA00004651"/>
    </source>
</evidence>
<dbReference type="AlphaFoldDB" id="A0AA41YU64"/>
<keyword evidence="6 7" id="KW-0472">Membrane</keyword>
<dbReference type="InterPro" id="IPR000515">
    <property type="entry name" value="MetI-like"/>
</dbReference>
<evidence type="ECO:0000313" key="10">
    <source>
        <dbReference type="Proteomes" id="UP001165679"/>
    </source>
</evidence>
<feature type="domain" description="ABC transmembrane type-1" evidence="8">
    <location>
        <begin position="56"/>
        <end position="240"/>
    </location>
</feature>
<keyword evidence="3" id="KW-1003">Cell membrane</keyword>
<dbReference type="PANTHER" id="PTHR30151">
    <property type="entry name" value="ALKANE SULFONATE ABC TRANSPORTER-RELATED, MEMBRANE SUBUNIT"/>
    <property type="match status" value="1"/>
</dbReference>
<protein>
    <submittedName>
        <fullName evidence="9">ABC transporter permease</fullName>
    </submittedName>
</protein>
<keyword evidence="4 7" id="KW-0812">Transmembrane</keyword>
<organism evidence="9 10">
    <name type="scientific">Limobrevibacterium gyesilva</name>
    <dbReference type="NCBI Taxonomy" id="2991712"/>
    <lineage>
        <taxon>Bacteria</taxon>
        <taxon>Pseudomonadati</taxon>
        <taxon>Pseudomonadota</taxon>
        <taxon>Alphaproteobacteria</taxon>
        <taxon>Acetobacterales</taxon>
        <taxon>Acetobacteraceae</taxon>
        <taxon>Limobrevibacterium</taxon>
    </lineage>
</organism>
<comment type="similarity">
    <text evidence="7">Belongs to the binding-protein-dependent transport system permease family.</text>
</comment>
<feature type="transmembrane region" description="Helical" evidence="7">
    <location>
        <begin position="162"/>
        <end position="192"/>
    </location>
</feature>
<reference evidence="9" key="2">
    <citation type="submission" date="2022-10" db="EMBL/GenBank/DDBJ databases">
        <authorList>
            <person name="Trinh H.N."/>
        </authorList>
    </citation>
    <scope>NUCLEOTIDE SEQUENCE</scope>
    <source>
        <strain evidence="9">RN2-1</strain>
    </source>
</reference>
<evidence type="ECO:0000259" key="8">
    <source>
        <dbReference type="PROSITE" id="PS50928"/>
    </source>
</evidence>
<dbReference type="GO" id="GO:0005886">
    <property type="term" value="C:plasma membrane"/>
    <property type="evidence" value="ECO:0007669"/>
    <property type="project" value="UniProtKB-SubCell"/>
</dbReference>
<keyword evidence="10" id="KW-1185">Reference proteome</keyword>
<keyword evidence="5 7" id="KW-1133">Transmembrane helix</keyword>
<keyword evidence="2 7" id="KW-0813">Transport</keyword>
<reference evidence="9" key="1">
    <citation type="submission" date="2022-09" db="EMBL/GenBank/DDBJ databases">
        <title>Rhodovastum sp. nov. RN2-1 isolated from soil in Seongnam, South Korea.</title>
        <authorList>
            <person name="Le N.T."/>
        </authorList>
    </citation>
    <scope>NUCLEOTIDE SEQUENCE</scope>
    <source>
        <strain evidence="9">RN2-1</strain>
    </source>
</reference>
<dbReference type="EMBL" id="JAPDNT010000009">
    <property type="protein sequence ID" value="MCW3475482.1"/>
    <property type="molecule type" value="Genomic_DNA"/>
</dbReference>
<accession>A0AA41YU64</accession>
<dbReference type="Proteomes" id="UP001165679">
    <property type="component" value="Unassembled WGS sequence"/>
</dbReference>
<feature type="transmembrane region" description="Helical" evidence="7">
    <location>
        <begin position="218"/>
        <end position="239"/>
    </location>
</feature>
<evidence type="ECO:0000256" key="7">
    <source>
        <dbReference type="RuleBase" id="RU363032"/>
    </source>
</evidence>
<evidence type="ECO:0000313" key="9">
    <source>
        <dbReference type="EMBL" id="MCW3475482.1"/>
    </source>
</evidence>
<name>A0AA41YU64_9PROT</name>
<evidence type="ECO:0000256" key="2">
    <source>
        <dbReference type="ARBA" id="ARBA00022448"/>
    </source>
</evidence>
<sequence>MILRALRSCYSVLLLLAAWELFARSGMVPRTLLPPVSLVLQRTAIALATDTFVADLATTLFRLLAGLALAVGLGIALGVISAQTRAGRAIFEPLVRVLGPLPKIALFPVLLLTLGFDNTPRIVLVLIDAIFPVMLAAHYAARAVDEKLIWSARAAGTSPTGCVLRVILPAAMPQILTGIRVAAVIACVVVFLSEMVQPGDGLGDQMIRAARAFRSVDMFVPIVVISGLGFILDTLLALVRRRALGWAG</sequence>
<proteinExistence type="inferred from homology"/>
<gene>
    <name evidence="9" type="ORF">OL599_12935</name>
</gene>
<feature type="transmembrane region" description="Helical" evidence="7">
    <location>
        <begin position="122"/>
        <end position="141"/>
    </location>
</feature>
<dbReference type="RefSeq" id="WP_264714199.1">
    <property type="nucleotide sequence ID" value="NZ_JAPDNT010000009.1"/>
</dbReference>
<feature type="transmembrane region" description="Helical" evidence="7">
    <location>
        <begin position="60"/>
        <end position="82"/>
    </location>
</feature>
<comment type="caution">
    <text evidence="9">The sequence shown here is derived from an EMBL/GenBank/DDBJ whole genome shotgun (WGS) entry which is preliminary data.</text>
</comment>
<dbReference type="CDD" id="cd06261">
    <property type="entry name" value="TM_PBP2"/>
    <property type="match status" value="1"/>
</dbReference>
<dbReference type="GO" id="GO:0055085">
    <property type="term" value="P:transmembrane transport"/>
    <property type="evidence" value="ECO:0007669"/>
    <property type="project" value="InterPro"/>
</dbReference>
<evidence type="ECO:0000256" key="4">
    <source>
        <dbReference type="ARBA" id="ARBA00022692"/>
    </source>
</evidence>
<evidence type="ECO:0000256" key="6">
    <source>
        <dbReference type="ARBA" id="ARBA00023136"/>
    </source>
</evidence>
<dbReference type="InterPro" id="IPR035906">
    <property type="entry name" value="MetI-like_sf"/>
</dbReference>
<evidence type="ECO:0000256" key="3">
    <source>
        <dbReference type="ARBA" id="ARBA00022475"/>
    </source>
</evidence>
<dbReference type="PANTHER" id="PTHR30151:SF0">
    <property type="entry name" value="ABC TRANSPORTER PERMEASE PROTEIN MJ0413-RELATED"/>
    <property type="match status" value="1"/>
</dbReference>
<dbReference type="Gene3D" id="1.10.3720.10">
    <property type="entry name" value="MetI-like"/>
    <property type="match status" value="1"/>
</dbReference>
<feature type="transmembrane region" description="Helical" evidence="7">
    <location>
        <begin position="94"/>
        <end position="116"/>
    </location>
</feature>
<dbReference type="PROSITE" id="PS50928">
    <property type="entry name" value="ABC_TM1"/>
    <property type="match status" value="1"/>
</dbReference>
<dbReference type="Pfam" id="PF00528">
    <property type="entry name" value="BPD_transp_1"/>
    <property type="match status" value="1"/>
</dbReference>